<evidence type="ECO:0000313" key="2">
    <source>
        <dbReference type="Proteomes" id="UP000593564"/>
    </source>
</evidence>
<keyword evidence="2" id="KW-1185">Reference proteome</keyword>
<sequence>MAYLTRKIVTQFMLDQLADLQKKEQVLAESNKALRMKLEESTMEPLQLSWEAGEQSIPYNNQIPSRSEGFYQPLRLNSSLQIGYNPVGPDELHVAAPTAQNVNGFIPGWML</sequence>
<reference evidence="1 2" key="2">
    <citation type="submission" date="2020-07" db="EMBL/GenBank/DDBJ databases">
        <title>Genome assembly of wild tea tree DASZ reveals pedigree and selection history of tea varieties.</title>
        <authorList>
            <person name="Zhang W."/>
        </authorList>
    </citation>
    <scope>NUCLEOTIDE SEQUENCE [LARGE SCALE GENOMIC DNA]</scope>
    <source>
        <strain evidence="2">cv. G240</strain>
        <tissue evidence="1">Leaf</tissue>
    </source>
</reference>
<gene>
    <name evidence="1" type="ORF">HYC85_004952</name>
</gene>
<accession>A0A7J7HZA6</accession>
<proteinExistence type="predicted"/>
<name>A0A7J7HZA6_CAMSI</name>
<evidence type="ECO:0000313" key="1">
    <source>
        <dbReference type="EMBL" id="KAF5957727.1"/>
    </source>
</evidence>
<protein>
    <recommendedName>
        <fullName evidence="3">MADS-box domain-containing protein</fullName>
    </recommendedName>
</protein>
<dbReference type="EMBL" id="JACBKZ010000002">
    <property type="protein sequence ID" value="KAF5957727.1"/>
    <property type="molecule type" value="Genomic_DNA"/>
</dbReference>
<dbReference type="AlphaFoldDB" id="A0A7J7HZA6"/>
<evidence type="ECO:0008006" key="3">
    <source>
        <dbReference type="Google" id="ProtNLM"/>
    </source>
</evidence>
<dbReference type="Proteomes" id="UP000593564">
    <property type="component" value="Unassembled WGS sequence"/>
</dbReference>
<comment type="caution">
    <text evidence="1">The sequence shown here is derived from an EMBL/GenBank/DDBJ whole genome shotgun (WGS) entry which is preliminary data.</text>
</comment>
<organism evidence="1 2">
    <name type="scientific">Camellia sinensis</name>
    <name type="common">Tea plant</name>
    <name type="synonym">Thea sinensis</name>
    <dbReference type="NCBI Taxonomy" id="4442"/>
    <lineage>
        <taxon>Eukaryota</taxon>
        <taxon>Viridiplantae</taxon>
        <taxon>Streptophyta</taxon>
        <taxon>Embryophyta</taxon>
        <taxon>Tracheophyta</taxon>
        <taxon>Spermatophyta</taxon>
        <taxon>Magnoliopsida</taxon>
        <taxon>eudicotyledons</taxon>
        <taxon>Gunneridae</taxon>
        <taxon>Pentapetalae</taxon>
        <taxon>asterids</taxon>
        <taxon>Ericales</taxon>
        <taxon>Theaceae</taxon>
        <taxon>Camellia</taxon>
    </lineage>
</organism>
<reference evidence="2" key="1">
    <citation type="journal article" date="2020" name="Nat. Commun.">
        <title>Genome assembly of wild tea tree DASZ reveals pedigree and selection history of tea varieties.</title>
        <authorList>
            <person name="Zhang W."/>
            <person name="Zhang Y."/>
            <person name="Qiu H."/>
            <person name="Guo Y."/>
            <person name="Wan H."/>
            <person name="Zhang X."/>
            <person name="Scossa F."/>
            <person name="Alseekh S."/>
            <person name="Zhang Q."/>
            <person name="Wang P."/>
            <person name="Xu L."/>
            <person name="Schmidt M.H."/>
            <person name="Jia X."/>
            <person name="Li D."/>
            <person name="Zhu A."/>
            <person name="Guo F."/>
            <person name="Chen W."/>
            <person name="Ni D."/>
            <person name="Usadel B."/>
            <person name="Fernie A.R."/>
            <person name="Wen W."/>
        </authorList>
    </citation>
    <scope>NUCLEOTIDE SEQUENCE [LARGE SCALE GENOMIC DNA]</scope>
    <source>
        <strain evidence="2">cv. G240</strain>
    </source>
</reference>